<reference evidence="1 2" key="1">
    <citation type="submission" date="2024-02" db="EMBL/GenBank/DDBJ databases">
        <authorList>
            <person name="Vignale AGUSTIN F."/>
            <person name="Sosa J E."/>
            <person name="Modenutti C."/>
        </authorList>
    </citation>
    <scope>NUCLEOTIDE SEQUENCE [LARGE SCALE GENOMIC DNA]</scope>
</reference>
<name>A0ABC8S4B6_9AQUA</name>
<sequence length="67" mass="7730">MTVAGPIVFRADSRFLIDSSSGRRGPQLEDFMYSLSYSLRLLHSGKVVAWYSPKRKEGMVELRLFEF</sequence>
<comment type="caution">
    <text evidence="1">The sequence shown here is derived from an EMBL/GenBank/DDBJ whole genome shotgun (WGS) entry which is preliminary data.</text>
</comment>
<dbReference type="PANTHER" id="PTHR34954">
    <property type="entry name" value="EXPRESSED PROTEIN"/>
    <property type="match status" value="1"/>
</dbReference>
<dbReference type="EMBL" id="CAUOFW020002192">
    <property type="protein sequence ID" value="CAK9152058.1"/>
    <property type="molecule type" value="Genomic_DNA"/>
</dbReference>
<dbReference type="InterPro" id="IPR044160">
    <property type="entry name" value="TGD4-like"/>
</dbReference>
<keyword evidence="2" id="KW-1185">Reference proteome</keyword>
<gene>
    <name evidence="1" type="ORF">ILEXP_LOCUS20234</name>
</gene>
<accession>A0ABC8S4B6</accession>
<dbReference type="AlphaFoldDB" id="A0ABC8S4B6"/>
<dbReference type="PANTHER" id="PTHR34954:SF3">
    <property type="entry name" value="EXPRESSED PROTEIN"/>
    <property type="match status" value="1"/>
</dbReference>
<protein>
    <submittedName>
        <fullName evidence="1">Uncharacterized protein</fullName>
    </submittedName>
</protein>
<evidence type="ECO:0000313" key="2">
    <source>
        <dbReference type="Proteomes" id="UP001642360"/>
    </source>
</evidence>
<proteinExistence type="predicted"/>
<evidence type="ECO:0000313" key="1">
    <source>
        <dbReference type="EMBL" id="CAK9152058.1"/>
    </source>
</evidence>
<dbReference type="Proteomes" id="UP001642360">
    <property type="component" value="Unassembled WGS sequence"/>
</dbReference>
<organism evidence="1 2">
    <name type="scientific">Ilex paraguariensis</name>
    <name type="common">yerba mate</name>
    <dbReference type="NCBI Taxonomy" id="185542"/>
    <lineage>
        <taxon>Eukaryota</taxon>
        <taxon>Viridiplantae</taxon>
        <taxon>Streptophyta</taxon>
        <taxon>Embryophyta</taxon>
        <taxon>Tracheophyta</taxon>
        <taxon>Spermatophyta</taxon>
        <taxon>Magnoliopsida</taxon>
        <taxon>eudicotyledons</taxon>
        <taxon>Gunneridae</taxon>
        <taxon>Pentapetalae</taxon>
        <taxon>asterids</taxon>
        <taxon>campanulids</taxon>
        <taxon>Aquifoliales</taxon>
        <taxon>Aquifoliaceae</taxon>
        <taxon>Ilex</taxon>
    </lineage>
</organism>